<sequence length="261" mass="27854">MAQQSADPKVSSKVPGIEIRHLTQLPKAPPSAQSQDECNAVFPPTTAGGQVINGLGWGVTGEAKLGPYDVVSFAGEFEPSTAGSCEIDQGNITLFNGPQLVMIIYVTKSSKLSIGRVIADDDGLRIVDGSLAQMPVGEVRLVGDHAVEVTPITAEQSVCGGKEVVPKVDGKPVSEARKQIIAQGWEPFRSPPPSYQDFVGDSIRKSGIIEATDCSETDSASCSYYYRKGDIELSLTTHGDQRPTVDGHQIACDRSKWHKAD</sequence>
<dbReference type="AlphaFoldDB" id="A0A5B0VJ08"/>
<dbReference type="EMBL" id="VNIP01000022">
    <property type="protein sequence ID" value="KAA1174632.1"/>
    <property type="molecule type" value="Genomic_DNA"/>
</dbReference>
<comment type="caution">
    <text evidence="1">The sequence shown here is derived from an EMBL/GenBank/DDBJ whole genome shotgun (WGS) entry which is preliminary data.</text>
</comment>
<proteinExistence type="predicted"/>
<evidence type="ECO:0000313" key="2">
    <source>
        <dbReference type="Proteomes" id="UP000323608"/>
    </source>
</evidence>
<reference evidence="1 2" key="1">
    <citation type="submission" date="2019-07" db="EMBL/GenBank/DDBJ databases">
        <title>The Draft Genome Sequence of Rhizobium tropici SARCC-755 Associated with Superior Nodulation on Pigeonpea (Cajanus cajan (L.) Millsp.).</title>
        <authorList>
            <person name="Bopape F.L."/>
            <person name="Hassen A.I."/>
            <person name="Swanevelder Z.H."/>
            <person name="Gwata E.T."/>
        </authorList>
    </citation>
    <scope>NUCLEOTIDE SEQUENCE [LARGE SCALE GENOMIC DNA]</scope>
    <source>
        <strain evidence="1 2">SARCC-755</strain>
    </source>
</reference>
<name>A0A5B0VJ08_RHITR</name>
<organism evidence="1 2">
    <name type="scientific">Rhizobium tropici</name>
    <dbReference type="NCBI Taxonomy" id="398"/>
    <lineage>
        <taxon>Bacteria</taxon>
        <taxon>Pseudomonadati</taxon>
        <taxon>Pseudomonadota</taxon>
        <taxon>Alphaproteobacteria</taxon>
        <taxon>Hyphomicrobiales</taxon>
        <taxon>Rhizobiaceae</taxon>
        <taxon>Rhizobium/Agrobacterium group</taxon>
        <taxon>Rhizobium</taxon>
    </lineage>
</organism>
<protein>
    <submittedName>
        <fullName evidence="1">Uncharacterized protein</fullName>
    </submittedName>
</protein>
<dbReference type="RefSeq" id="WP_149638138.1">
    <property type="nucleotide sequence ID" value="NZ_VNIP01000022.1"/>
</dbReference>
<dbReference type="OrthoDB" id="8447370at2"/>
<accession>A0A5B0VJ08</accession>
<dbReference type="Proteomes" id="UP000323608">
    <property type="component" value="Unassembled WGS sequence"/>
</dbReference>
<evidence type="ECO:0000313" key="1">
    <source>
        <dbReference type="EMBL" id="KAA1174632.1"/>
    </source>
</evidence>
<gene>
    <name evidence="1" type="ORF">FP026_29740</name>
</gene>